<proteinExistence type="predicted"/>
<name>A0A177T3Q8_9BASI</name>
<keyword evidence="3" id="KW-1185">Reference proteome</keyword>
<dbReference type="AlphaFoldDB" id="A0A177T3Q8"/>
<organism evidence="2 3">
    <name type="scientific">Tilletia indica</name>
    <dbReference type="NCBI Taxonomy" id="43049"/>
    <lineage>
        <taxon>Eukaryota</taxon>
        <taxon>Fungi</taxon>
        <taxon>Dikarya</taxon>
        <taxon>Basidiomycota</taxon>
        <taxon>Ustilaginomycotina</taxon>
        <taxon>Exobasidiomycetes</taxon>
        <taxon>Tilletiales</taxon>
        <taxon>Tilletiaceae</taxon>
        <taxon>Tilletia</taxon>
    </lineage>
</organism>
<evidence type="ECO:0000256" key="1">
    <source>
        <dbReference type="SAM" id="MobiDB-lite"/>
    </source>
</evidence>
<feature type="compositionally biased region" description="Basic residues" evidence="1">
    <location>
        <begin position="264"/>
        <end position="277"/>
    </location>
</feature>
<feature type="compositionally biased region" description="Polar residues" evidence="1">
    <location>
        <begin position="213"/>
        <end position="230"/>
    </location>
</feature>
<accession>A0A177T3Q8</accession>
<sequence>MSNEQTSLTVDRLDRARVQDWLDARRANLQTPPAFAGSFPSATPQGHPTWQCPLIEMDIRSRFEACFYTMSSMSAFINQTWDRSDILAFLSYVIDNGLNVIPDIDAEMRDHLSTGSFRSNRCPDPSHFPYPFRTGDGDDQERDPADSPYPFHTGDQERLPRLVPFPCRLCWVCASPPEAAPSAEPAVSEAGLDDLEGTDQLILSALERMTTSSSAGVTPAVPSSQSTASSGVVEHPLDGTLKINSTPADALASQVSGFQENHPHPQKRQRVGRGSGR</sequence>
<feature type="region of interest" description="Disordered" evidence="1">
    <location>
        <begin position="115"/>
        <end position="155"/>
    </location>
</feature>
<protein>
    <submittedName>
        <fullName evidence="2">Uncharacterized protein</fullName>
    </submittedName>
</protein>
<evidence type="ECO:0000313" key="3">
    <source>
        <dbReference type="Proteomes" id="UP000077521"/>
    </source>
</evidence>
<comment type="caution">
    <text evidence="2">The sequence shown here is derived from an EMBL/GenBank/DDBJ whole genome shotgun (WGS) entry which is preliminary data.</text>
</comment>
<feature type="compositionally biased region" description="Polar residues" evidence="1">
    <location>
        <begin position="242"/>
        <end position="259"/>
    </location>
</feature>
<evidence type="ECO:0000313" key="2">
    <source>
        <dbReference type="EMBL" id="KAE8237093.1"/>
    </source>
</evidence>
<reference evidence="2" key="2">
    <citation type="journal article" date="2019" name="IMA Fungus">
        <title>Genome sequencing and comparison of five Tilletia species to identify candidate genes for the detection of regulated species infecting wheat.</title>
        <authorList>
            <person name="Nguyen H.D.T."/>
            <person name="Sultana T."/>
            <person name="Kesanakurti P."/>
            <person name="Hambleton S."/>
        </authorList>
    </citation>
    <scope>NUCLEOTIDE SEQUENCE</scope>
    <source>
        <strain evidence="2">DAOMC 236416</strain>
    </source>
</reference>
<gene>
    <name evidence="2" type="ORF">A4X13_0g8913</name>
</gene>
<dbReference type="Proteomes" id="UP000077521">
    <property type="component" value="Unassembled WGS sequence"/>
</dbReference>
<dbReference type="EMBL" id="LWDF02001935">
    <property type="protein sequence ID" value="KAE8237093.1"/>
    <property type="molecule type" value="Genomic_DNA"/>
</dbReference>
<feature type="region of interest" description="Disordered" evidence="1">
    <location>
        <begin position="213"/>
        <end position="277"/>
    </location>
</feature>
<reference evidence="2" key="1">
    <citation type="submission" date="2016-04" db="EMBL/GenBank/DDBJ databases">
        <authorList>
            <person name="Nguyen H.D."/>
            <person name="Samba Siva P."/>
            <person name="Cullis J."/>
            <person name="Levesque C.A."/>
            <person name="Hambleton S."/>
        </authorList>
    </citation>
    <scope>NUCLEOTIDE SEQUENCE</scope>
    <source>
        <strain evidence="2">DAOMC 236416</strain>
    </source>
</reference>